<keyword evidence="2" id="KW-1185">Reference proteome</keyword>
<evidence type="ECO:0000313" key="3">
    <source>
        <dbReference type="WBParaSite" id="PEQ_0001000301-mRNA-1"/>
    </source>
</evidence>
<dbReference type="Gene3D" id="1.10.150.80">
    <property type="entry name" value="HRDC domain"/>
    <property type="match status" value="1"/>
</dbReference>
<accession>A0A914RUK2</accession>
<dbReference type="SMART" id="SM00341">
    <property type="entry name" value="HRDC"/>
    <property type="match status" value="1"/>
</dbReference>
<dbReference type="Proteomes" id="UP000887564">
    <property type="component" value="Unplaced"/>
</dbReference>
<name>A0A914RUK2_PAREQ</name>
<dbReference type="SUPFAM" id="SSF47819">
    <property type="entry name" value="HRDC-like"/>
    <property type="match status" value="1"/>
</dbReference>
<dbReference type="InterPro" id="IPR010997">
    <property type="entry name" value="HRDC-like_sf"/>
</dbReference>
<feature type="domain" description="HRDC" evidence="1">
    <location>
        <begin position="78"/>
        <end position="159"/>
    </location>
</feature>
<dbReference type="PROSITE" id="PS50967">
    <property type="entry name" value="HRDC"/>
    <property type="match status" value="1"/>
</dbReference>
<evidence type="ECO:0000259" key="1">
    <source>
        <dbReference type="PROSITE" id="PS50967"/>
    </source>
</evidence>
<dbReference type="FunFam" id="1.10.150.80:FF:000019">
    <property type="entry name" value="ATP-dependent DNA helicase"/>
    <property type="match status" value="1"/>
</dbReference>
<organism evidence="2 3">
    <name type="scientific">Parascaris equorum</name>
    <name type="common">Equine roundworm</name>
    <dbReference type="NCBI Taxonomy" id="6256"/>
    <lineage>
        <taxon>Eukaryota</taxon>
        <taxon>Metazoa</taxon>
        <taxon>Ecdysozoa</taxon>
        <taxon>Nematoda</taxon>
        <taxon>Chromadorea</taxon>
        <taxon>Rhabditida</taxon>
        <taxon>Spirurina</taxon>
        <taxon>Ascaridomorpha</taxon>
        <taxon>Ascaridoidea</taxon>
        <taxon>Ascarididae</taxon>
        <taxon>Parascaris</taxon>
    </lineage>
</organism>
<dbReference type="AlphaFoldDB" id="A0A914RUK2"/>
<dbReference type="InterPro" id="IPR044876">
    <property type="entry name" value="HRDC_dom_sf"/>
</dbReference>
<sequence>MAIGGRRSSNAADAAALLRMTVVSEAQARKENIEDTEGIFEEKETRCKWCRAEIRMKIDSKNSNLGDYRAGRYMVKHADLFKRCHEELTSLFNVMAAEEGLSSHLPILGIEGIEQIAALMPRTNSDLLQVEGMTVRKVERYAPRIMDLLKKYWLEVDGSLVMMILENEGQEEIVEKSSL</sequence>
<reference evidence="3" key="1">
    <citation type="submission" date="2022-11" db="UniProtKB">
        <authorList>
            <consortium name="WormBaseParasite"/>
        </authorList>
    </citation>
    <scope>IDENTIFICATION</scope>
</reference>
<dbReference type="GO" id="GO:0003676">
    <property type="term" value="F:nucleic acid binding"/>
    <property type="evidence" value="ECO:0007669"/>
    <property type="project" value="InterPro"/>
</dbReference>
<proteinExistence type="predicted"/>
<dbReference type="InterPro" id="IPR002121">
    <property type="entry name" value="HRDC_dom"/>
</dbReference>
<evidence type="ECO:0000313" key="2">
    <source>
        <dbReference type="Proteomes" id="UP000887564"/>
    </source>
</evidence>
<protein>
    <submittedName>
        <fullName evidence="3">HRDC domain-containing protein</fullName>
    </submittedName>
</protein>
<dbReference type="Pfam" id="PF00570">
    <property type="entry name" value="HRDC"/>
    <property type="match status" value="1"/>
</dbReference>
<dbReference type="GO" id="GO:0000166">
    <property type="term" value="F:nucleotide binding"/>
    <property type="evidence" value="ECO:0007669"/>
    <property type="project" value="InterPro"/>
</dbReference>
<dbReference type="WBParaSite" id="PEQ_0001000301-mRNA-1">
    <property type="protein sequence ID" value="PEQ_0001000301-mRNA-1"/>
    <property type="gene ID" value="PEQ_0001000301"/>
</dbReference>